<gene>
    <name evidence="1" type="ordered locus">Clim_1437</name>
</gene>
<dbReference type="OrthoDB" id="123530at2"/>
<name>B3ED72_CHLL2</name>
<sequence length="246" mass="28084">MPNITEREIRTLAYKLWQEQGCPVNNRPEEDWTESEWQLMTETALNETASGQMPGEHSDPALHTPYDPFKIGPRNDYQNKISFGGENGKLRWIDNFRVLGTLDTNILRDFKKCYPRLYGNFLVLFKTGSVTENRGEIEANCFYLNNDDTAIYANESLLDALNGAINPFAPVHRTGPDYPPYISGATNATDVEILIPYKIVNDSGETIWCKSLGYNLATGLWRYDDCQAIKAYTTSDRVVWAMFERK</sequence>
<dbReference type="KEGG" id="cli:Clim_1437"/>
<reference evidence="1 2" key="1">
    <citation type="submission" date="2008-05" db="EMBL/GenBank/DDBJ databases">
        <title>Complete sequence of Chlorobium limicola DSM 245.</title>
        <authorList>
            <consortium name="US DOE Joint Genome Institute"/>
            <person name="Lucas S."/>
            <person name="Copeland A."/>
            <person name="Lapidus A."/>
            <person name="Glavina del Rio T."/>
            <person name="Dalin E."/>
            <person name="Tice H."/>
            <person name="Bruce D."/>
            <person name="Goodwin L."/>
            <person name="Pitluck S."/>
            <person name="Schmutz J."/>
            <person name="Larimer F."/>
            <person name="Land M."/>
            <person name="Hauser L."/>
            <person name="Kyrpides N."/>
            <person name="Ovchinnikova G."/>
            <person name="Zhao F."/>
            <person name="Li T."/>
            <person name="Liu Z."/>
            <person name="Overmann J."/>
            <person name="Bryant D.A."/>
            <person name="Richardson P."/>
        </authorList>
    </citation>
    <scope>NUCLEOTIDE SEQUENCE [LARGE SCALE GENOMIC DNA]</scope>
    <source>
        <strain evidence="2">DSM 245 / NBRC 103803 / 6330</strain>
    </source>
</reference>
<dbReference type="Pfam" id="PF11154">
    <property type="entry name" value="DUF2934"/>
    <property type="match status" value="1"/>
</dbReference>
<organism evidence="1 2">
    <name type="scientific">Chlorobium limicola (strain DSM 245 / NBRC 103803 / 6330)</name>
    <dbReference type="NCBI Taxonomy" id="290315"/>
    <lineage>
        <taxon>Bacteria</taxon>
        <taxon>Pseudomonadati</taxon>
        <taxon>Chlorobiota</taxon>
        <taxon>Chlorobiia</taxon>
        <taxon>Chlorobiales</taxon>
        <taxon>Chlorobiaceae</taxon>
        <taxon>Chlorobium/Pelodictyon group</taxon>
        <taxon>Chlorobium</taxon>
    </lineage>
</organism>
<dbReference type="Proteomes" id="UP000008841">
    <property type="component" value="Chromosome"/>
</dbReference>
<dbReference type="EMBL" id="CP001097">
    <property type="protein sequence ID" value="ACD90497.1"/>
    <property type="molecule type" value="Genomic_DNA"/>
</dbReference>
<proteinExistence type="predicted"/>
<accession>B3ED72</accession>
<protein>
    <submittedName>
        <fullName evidence="1">Uncharacterized protein</fullName>
    </submittedName>
</protein>
<dbReference type="RefSeq" id="WP_012466374.1">
    <property type="nucleotide sequence ID" value="NC_010803.1"/>
</dbReference>
<dbReference type="InterPro" id="IPR021327">
    <property type="entry name" value="DUF2934"/>
</dbReference>
<dbReference type="AlphaFoldDB" id="B3ED72"/>
<evidence type="ECO:0000313" key="1">
    <source>
        <dbReference type="EMBL" id="ACD90497.1"/>
    </source>
</evidence>
<evidence type="ECO:0000313" key="2">
    <source>
        <dbReference type="Proteomes" id="UP000008841"/>
    </source>
</evidence>
<dbReference type="HOGENOM" id="CLU_1127516_0_0_10"/>
<dbReference type="STRING" id="290315.Clim_1437"/>